<evidence type="ECO:0000313" key="1">
    <source>
        <dbReference type="EMBL" id="UNO34638.1"/>
    </source>
</evidence>
<dbReference type="RefSeq" id="WP_242105684.1">
    <property type="nucleotide sequence ID" value="NZ_CP093445.1"/>
</dbReference>
<dbReference type="EMBL" id="CP093445">
    <property type="protein sequence ID" value="UNO34638.1"/>
    <property type="molecule type" value="Genomic_DNA"/>
</dbReference>
<name>A0A8T9IKR3_SALET</name>
<gene>
    <name evidence="1" type="ORF">MOV10_03215</name>
</gene>
<protein>
    <recommendedName>
        <fullName evidence="2">Phage major capsid protein</fullName>
    </recommendedName>
</protein>
<sequence length="317" mass="33483">MSGTVKKTGNLMKHLTSIRAARYFRKAGRAGVIELATSEKDPAAVALLKSVIPALSTANTGLVANDSQAIELSTNLLSESVVGIILSRALEMPFNVKANVIKGCDAGWTQEGQNICVKAGSAHGKILYPYKLGTLIVIDEELENMASPGTDKAIYSMLKSAAVQKMDRTFLSDAAEVKELSPAGALKDAVIASSYKELFKTHAANGNNLKSSFLVMPVDTLLETSGDFLKVVEKTGVTLLSSQYAKGVSLIDAGNMMINIGGTVIDSSTHGTIDMDDELSGVSTVSLFQAGALAYRAKTFCDWMPLAGTQPVTVLQA</sequence>
<proteinExistence type="predicted"/>
<accession>A0A8T9IKR3</accession>
<evidence type="ECO:0008006" key="2">
    <source>
        <dbReference type="Google" id="ProtNLM"/>
    </source>
</evidence>
<dbReference type="AlphaFoldDB" id="A0A8T9IKR3"/>
<organism evidence="1">
    <name type="scientific">Salmonella enterica subsp. enterica serovar Abeokuta</name>
    <dbReference type="NCBI Taxonomy" id="2926665"/>
    <lineage>
        <taxon>Bacteria</taxon>
        <taxon>Pseudomonadati</taxon>
        <taxon>Pseudomonadota</taxon>
        <taxon>Gammaproteobacteria</taxon>
        <taxon>Enterobacterales</taxon>
        <taxon>Enterobacteriaceae</taxon>
        <taxon>Salmonella</taxon>
    </lineage>
</organism>
<reference evidence="1" key="1">
    <citation type="submission" date="2022-03" db="EMBL/GenBank/DDBJ databases">
        <title>Genome Sequence of a New Salmonella enterica Strain (Salmonella Abeokuta) isolated from Poultry Feed in Nigeria.</title>
        <authorList>
            <person name="Fagbamila I."/>
            <person name="Barco L."/>
            <person name="Monorella C."/>
            <person name="Beld M.V.D."/>
            <person name="Mooijman K."/>
            <person name="Hernandez-Segura A."/>
            <person name="Orsini M."/>
            <person name="Ajayi O."/>
            <person name="Ngulukun S."/>
            <person name="Jambalang A.-R."/>
            <person name="Sati N."/>
            <person name="Emmennaa P."/>
            <person name="Ankeli P."/>
            <person name="Muhammad M."/>
        </authorList>
    </citation>
    <scope>NUCLEOTIDE SEQUENCE</scope>
    <source>
        <strain evidence="1">OG19FER4</strain>
    </source>
</reference>